<dbReference type="Proteomes" id="UP000186817">
    <property type="component" value="Unassembled WGS sequence"/>
</dbReference>
<feature type="signal peptide" evidence="2">
    <location>
        <begin position="1"/>
        <end position="19"/>
    </location>
</feature>
<organism evidence="3 4">
    <name type="scientific">Symbiodinium microadriaticum</name>
    <name type="common">Dinoflagellate</name>
    <name type="synonym">Zooxanthella microadriatica</name>
    <dbReference type="NCBI Taxonomy" id="2951"/>
    <lineage>
        <taxon>Eukaryota</taxon>
        <taxon>Sar</taxon>
        <taxon>Alveolata</taxon>
        <taxon>Dinophyceae</taxon>
        <taxon>Suessiales</taxon>
        <taxon>Symbiodiniaceae</taxon>
        <taxon>Symbiodinium</taxon>
    </lineage>
</organism>
<dbReference type="AlphaFoldDB" id="A0A1Q9EPJ9"/>
<evidence type="ECO:0000256" key="1">
    <source>
        <dbReference type="SAM" id="MobiDB-lite"/>
    </source>
</evidence>
<feature type="region of interest" description="Disordered" evidence="1">
    <location>
        <begin position="193"/>
        <end position="297"/>
    </location>
</feature>
<reference evidence="3 4" key="1">
    <citation type="submission" date="2016-02" db="EMBL/GenBank/DDBJ databases">
        <title>Genome analysis of coral dinoflagellate symbionts highlights evolutionary adaptations to a symbiotic lifestyle.</title>
        <authorList>
            <person name="Aranda M."/>
            <person name="Li Y."/>
            <person name="Liew Y.J."/>
            <person name="Baumgarten S."/>
            <person name="Simakov O."/>
            <person name="Wilson M."/>
            <person name="Piel J."/>
            <person name="Ashoor H."/>
            <person name="Bougouffa S."/>
            <person name="Bajic V.B."/>
            <person name="Ryu T."/>
            <person name="Ravasi T."/>
            <person name="Bayer T."/>
            <person name="Micklem G."/>
            <person name="Kim H."/>
            <person name="Bhak J."/>
            <person name="Lajeunesse T.C."/>
            <person name="Voolstra C.R."/>
        </authorList>
    </citation>
    <scope>NUCLEOTIDE SEQUENCE [LARGE SCALE GENOMIC DNA]</scope>
    <source>
        <strain evidence="3 4">CCMP2467</strain>
    </source>
</reference>
<accession>A0A1Q9EPJ9</accession>
<name>A0A1Q9EPJ9_SYMMI</name>
<dbReference type="GO" id="GO:0016787">
    <property type="term" value="F:hydrolase activity"/>
    <property type="evidence" value="ECO:0007669"/>
    <property type="project" value="InterPro"/>
</dbReference>
<evidence type="ECO:0000256" key="2">
    <source>
        <dbReference type="SAM" id="SignalP"/>
    </source>
</evidence>
<feature type="region of interest" description="Disordered" evidence="1">
    <location>
        <begin position="362"/>
        <end position="389"/>
    </location>
</feature>
<keyword evidence="4" id="KW-1185">Reference proteome</keyword>
<dbReference type="PROSITE" id="PS00903">
    <property type="entry name" value="CYT_DCMP_DEAMINASES_1"/>
    <property type="match status" value="1"/>
</dbReference>
<sequence>MRRWLACLLTLLVLLREHGTFLPATLAGFAYFPIEELREVLFLLLWQAEEDAVADMALRAVFYEWMACRSGSLPWLQLVKTTSWLASSFLHFSREGAFSMKIHTNAIIYSQRIQALWGFPCTWGPLPSLQQWQRWFEDMAVLRSLPPCDVSAGALVPAEHALGRALCLDAKTGEDGAMDAFSAPLQWDTLAEDEEWSAQHSSPAPSFCTSEELDESRQLAEDSSPSAPPTLVYETVRSLDIYTPEKPRRARSTAVPTLDIRTPPRQKRVASEQPGPTPVKRRVQGESGDNAAPVGRPLQNVVMSPTTHLRHQLLDDVPVAAAAATREDAEPYRQTPKSAEALMGVFFFGVSHLGMEVLTEVAQDTRSPREASPESLDDPSSGPPSEVSDLAERALDRDMAQHAERMALERYLDQAVAMFEGDTSVLPQNVQRTSVMELAPCAFQVCSAAVFLRDTVARHMDLQGRWTGLYNIILAAWGYHRWGPHEACPTLAFAADVISTFLYADFTSDGLMDVEAAVRRLAVRHRQREQNAFCASMVCSWCGSRKHNKRTCPFPGAKRTLQLEQEVRALKKQTALQPQKGRRPLRFGRQTWGVRKRKAQTDYSGPTKRAQTRLRDQQRRAKTLSVPANADLQLQAVEQLQELGFLFNVLSFASWLPQSPRQGRGMTPVMLLALLRAWTASGLCQTPSAYVLARQIGSTYKPVSKVLRQLLDLEATAGKDYNESLKLRGYVEVDATSIRCIRVYPSSVRFKSLIQDWIARHPLQRKPPWWLLYFRVLGAVQRGDASKMVIRPAPLKLVPAGGKPPPEATDEIIQSGILTSIARNSTLLADGCKSWSAAAREVSHGGRVWHVSHSKNEFVKRSEDCNRILGTQLLDRNWGCLKTAVPAQAQSRKLDDEGSHPQVYTYVWQALWRKATGHANLLRDLGVLARGA</sequence>
<evidence type="ECO:0000313" key="4">
    <source>
        <dbReference type="Proteomes" id="UP000186817"/>
    </source>
</evidence>
<dbReference type="EMBL" id="LSRX01000099">
    <property type="protein sequence ID" value="OLQ09311.1"/>
    <property type="molecule type" value="Genomic_DNA"/>
</dbReference>
<feature type="compositionally biased region" description="Polar residues" evidence="1">
    <location>
        <begin position="198"/>
        <end position="209"/>
    </location>
</feature>
<proteinExistence type="predicted"/>
<dbReference type="GO" id="GO:0008270">
    <property type="term" value="F:zinc ion binding"/>
    <property type="evidence" value="ECO:0007669"/>
    <property type="project" value="InterPro"/>
</dbReference>
<dbReference type="InterPro" id="IPR016192">
    <property type="entry name" value="APOBEC/CMP_deaminase_Zn-bd"/>
</dbReference>
<gene>
    <name evidence="3" type="ORF">AK812_SmicGene7076</name>
</gene>
<feature type="chain" id="PRO_5012819324" evidence="2">
    <location>
        <begin position="20"/>
        <end position="932"/>
    </location>
</feature>
<keyword evidence="2" id="KW-0732">Signal</keyword>
<comment type="caution">
    <text evidence="3">The sequence shown here is derived from an EMBL/GenBank/DDBJ whole genome shotgun (WGS) entry which is preliminary data.</text>
</comment>
<protein>
    <submittedName>
        <fullName evidence="3">Uncharacterized protein</fullName>
    </submittedName>
</protein>
<dbReference type="OrthoDB" id="431598at2759"/>
<evidence type="ECO:0000313" key="3">
    <source>
        <dbReference type="EMBL" id="OLQ09311.1"/>
    </source>
</evidence>